<name>A0ACC0IP90_9ERIC</name>
<keyword evidence="2" id="KW-1185">Reference proteome</keyword>
<protein>
    <submittedName>
        <fullName evidence="1">Ankyrin repeat-containing protein ITN1</fullName>
    </submittedName>
</protein>
<sequence>MRAKKGHSTRTPQKSRETHLIVAALIATVTFTAGFTLPGSNSNNMSPIQGDAIFTRQAAFKAFFVTDTVAMVLSTSAVFIYFITALYANQTKLFNRVIWAFCLTILAMGAMVLAFVTGTYATLGNPSGLAIATCVVGCCFFLVNFFVLRKLYLDKISRRSRLCGNCHGHGHGVV</sequence>
<evidence type="ECO:0000313" key="1">
    <source>
        <dbReference type="EMBL" id="KAI8027722.1"/>
    </source>
</evidence>
<reference evidence="1 2" key="1">
    <citation type="journal article" date="2022" name="Plant J.">
        <title>Chromosome-level genome of Camellia lanceoleosa provides a valuable resource for understanding genome evolution and self-incompatibility.</title>
        <authorList>
            <person name="Gong W."/>
            <person name="Xiao S."/>
            <person name="Wang L."/>
            <person name="Liao Z."/>
            <person name="Chang Y."/>
            <person name="Mo W."/>
            <person name="Hu G."/>
            <person name="Li W."/>
            <person name="Zhao G."/>
            <person name="Zhu H."/>
            <person name="Hu X."/>
            <person name="Ji K."/>
            <person name="Xiang X."/>
            <person name="Song Q."/>
            <person name="Yuan D."/>
            <person name="Jin S."/>
            <person name="Zhang L."/>
        </authorList>
    </citation>
    <scope>NUCLEOTIDE SEQUENCE [LARGE SCALE GENOMIC DNA]</scope>
    <source>
        <strain evidence="1">SQ_2022a</strain>
    </source>
</reference>
<comment type="caution">
    <text evidence="1">The sequence shown here is derived from an EMBL/GenBank/DDBJ whole genome shotgun (WGS) entry which is preliminary data.</text>
</comment>
<dbReference type="EMBL" id="CM045760">
    <property type="protein sequence ID" value="KAI8027722.1"/>
    <property type="molecule type" value="Genomic_DNA"/>
</dbReference>
<proteinExistence type="predicted"/>
<organism evidence="1 2">
    <name type="scientific">Camellia lanceoleosa</name>
    <dbReference type="NCBI Taxonomy" id="1840588"/>
    <lineage>
        <taxon>Eukaryota</taxon>
        <taxon>Viridiplantae</taxon>
        <taxon>Streptophyta</taxon>
        <taxon>Embryophyta</taxon>
        <taxon>Tracheophyta</taxon>
        <taxon>Spermatophyta</taxon>
        <taxon>Magnoliopsida</taxon>
        <taxon>eudicotyledons</taxon>
        <taxon>Gunneridae</taxon>
        <taxon>Pentapetalae</taxon>
        <taxon>asterids</taxon>
        <taxon>Ericales</taxon>
        <taxon>Theaceae</taxon>
        <taxon>Camellia</taxon>
    </lineage>
</organism>
<accession>A0ACC0IP90</accession>
<evidence type="ECO:0000313" key="2">
    <source>
        <dbReference type="Proteomes" id="UP001060215"/>
    </source>
</evidence>
<dbReference type="Proteomes" id="UP001060215">
    <property type="component" value="Chromosome 3"/>
</dbReference>
<gene>
    <name evidence="1" type="ORF">LOK49_LG02G03082</name>
</gene>